<sequence length="79" mass="9329">MVGEHRETLRSYSLARKRFDMNHDDNGNRHEVSVMTDEQLELEHCKQQIARLKQLVIRLSEIALRNVVRAAEDRKSERA</sequence>
<comment type="caution">
    <text evidence="1">The sequence shown here is derived from an EMBL/GenBank/DDBJ whole genome shotgun (WGS) entry which is preliminary data.</text>
</comment>
<reference evidence="1 2" key="1">
    <citation type="journal article" date="2014" name="BMC Genomics">
        <title>Comparative genomics of Bradyrhizobium japonicum CPAC 15 and Bradyrhizobium diazoefficiens CPAC 7: elite model strains for understanding symbiotic performance with soybean.</title>
        <authorList>
            <person name="Siqueira A.F."/>
            <person name="Ormeno-Orrillo E."/>
            <person name="Souza R.C."/>
            <person name="Rodrigues E.P."/>
            <person name="Almeida L.G."/>
            <person name="Barcellos F.G."/>
            <person name="Batista J.S."/>
            <person name="Nakatami A.S."/>
            <person name="Martinez-Romero E."/>
            <person name="Vasconcelos A.T."/>
            <person name="Hungria M."/>
        </authorList>
    </citation>
    <scope>NUCLEOTIDE SEQUENCE [LARGE SCALE GENOMIC DNA]</scope>
    <source>
        <strain evidence="1 2">SEMIA 5080</strain>
    </source>
</reference>
<proteinExistence type="predicted"/>
<dbReference type="Proteomes" id="UP000024900">
    <property type="component" value="Unassembled WGS sequence"/>
</dbReference>
<evidence type="ECO:0000313" key="2">
    <source>
        <dbReference type="Proteomes" id="UP000024900"/>
    </source>
</evidence>
<protein>
    <submittedName>
        <fullName evidence="1">Uncharacterized protein</fullName>
    </submittedName>
</protein>
<organism evidence="1 2">
    <name type="scientific">Bradyrhizobium diazoefficiens SEMIA 5080</name>
    <dbReference type="NCBI Taxonomy" id="754504"/>
    <lineage>
        <taxon>Bacteria</taxon>
        <taxon>Pseudomonadati</taxon>
        <taxon>Pseudomonadota</taxon>
        <taxon>Alphaproteobacteria</taxon>
        <taxon>Hyphomicrobiales</taxon>
        <taxon>Nitrobacteraceae</taxon>
        <taxon>Bradyrhizobium</taxon>
    </lineage>
</organism>
<name>A0A837CAP3_9BRAD</name>
<gene>
    <name evidence="1" type="ORF">BJA5080_02658</name>
</gene>
<dbReference type="AlphaFoldDB" id="A0A837CAP3"/>
<accession>A0A837CAP3</accession>
<evidence type="ECO:0000313" key="1">
    <source>
        <dbReference type="EMBL" id="KGJ66011.1"/>
    </source>
</evidence>
<dbReference type="EMBL" id="ADOU02000007">
    <property type="protein sequence ID" value="KGJ66011.1"/>
    <property type="molecule type" value="Genomic_DNA"/>
</dbReference>